<evidence type="ECO:0000259" key="2">
    <source>
        <dbReference type="PROSITE" id="PS50234"/>
    </source>
</evidence>
<dbReference type="Gene3D" id="3.40.50.410">
    <property type="entry name" value="von Willebrand factor, type A domain"/>
    <property type="match status" value="1"/>
</dbReference>
<dbReference type="CDD" id="cd00198">
    <property type="entry name" value="vWFA"/>
    <property type="match status" value="1"/>
</dbReference>
<name>A0A1M4RXD0_9ACTO</name>
<dbReference type="InterPro" id="IPR002035">
    <property type="entry name" value="VWF_A"/>
</dbReference>
<organism evidence="3 4">
    <name type="scientific">Actinomyces glycerinitolerans</name>
    <dbReference type="NCBI Taxonomy" id="1892869"/>
    <lineage>
        <taxon>Bacteria</taxon>
        <taxon>Bacillati</taxon>
        <taxon>Actinomycetota</taxon>
        <taxon>Actinomycetes</taxon>
        <taxon>Actinomycetales</taxon>
        <taxon>Actinomycetaceae</taxon>
        <taxon>Actinomyces</taxon>
    </lineage>
</organism>
<accession>A0A1M4RXD0</accession>
<dbReference type="InterPro" id="IPR036465">
    <property type="entry name" value="vWFA_dom_sf"/>
</dbReference>
<keyword evidence="1" id="KW-1133">Transmembrane helix</keyword>
<protein>
    <submittedName>
        <fullName evidence="3">von willebrand factor type a</fullName>
    </submittedName>
</protein>
<dbReference type="EMBL" id="FQTT01000003">
    <property type="protein sequence ID" value="SHE24550.1"/>
    <property type="molecule type" value="Genomic_DNA"/>
</dbReference>
<feature type="transmembrane region" description="Helical" evidence="1">
    <location>
        <begin position="6"/>
        <end position="31"/>
    </location>
</feature>
<gene>
    <name evidence="3" type="ORF">ACGLYG10_0755</name>
</gene>
<feature type="domain" description="VWFA" evidence="2">
    <location>
        <begin position="74"/>
        <end position="275"/>
    </location>
</feature>
<keyword evidence="1" id="KW-0812">Transmembrane</keyword>
<keyword evidence="1" id="KW-0472">Membrane</keyword>
<dbReference type="RefSeq" id="WP_083565462.1">
    <property type="nucleotide sequence ID" value="NZ_FQTT01000003.1"/>
</dbReference>
<feature type="transmembrane region" description="Helical" evidence="1">
    <location>
        <begin position="314"/>
        <end position="335"/>
    </location>
</feature>
<feature type="transmembrane region" description="Helical" evidence="1">
    <location>
        <begin position="43"/>
        <end position="63"/>
    </location>
</feature>
<reference evidence="4" key="1">
    <citation type="submission" date="2016-09" db="EMBL/GenBank/DDBJ databases">
        <authorList>
            <person name="Strepis N."/>
        </authorList>
    </citation>
    <scope>NUCLEOTIDE SEQUENCE [LARGE SCALE GENOMIC DNA]</scope>
</reference>
<sequence>MSLVPLFGWPLTILAALVVVAALAVSARWLLRDGADPGARTTWWRRVALGAVMVLILAGPSLAATEAVAVSNVEIYLVVDRTGSMAAEDWAGGPDAGGGTRLDGVRADLTAIREAYPDARFSVIALDSTAARELPLTRDVNAVDAWIGALQQEITGRSHGSSLERALPLLAQTLVAAADSSPEDARLVYILSDGEATDDGAGADEAAAAGISWEQLAEVVDGGAVLGYGTESGGSMRAFDGSGSDNADYITDPETGEAAVSVPDTAELQSVADALGITYLQRTGSDDDPTSAFTDQDVEQVLSDGRERSRYSHYMIWPLGVIAAGLLIWEGVALIRADRALQDLTRPAVGTRPSQAGGPR</sequence>
<evidence type="ECO:0000313" key="4">
    <source>
        <dbReference type="Proteomes" id="UP000184291"/>
    </source>
</evidence>
<proteinExistence type="predicted"/>
<dbReference type="OrthoDB" id="9814325at2"/>
<dbReference type="Pfam" id="PF13519">
    <property type="entry name" value="VWA_2"/>
    <property type="match status" value="1"/>
</dbReference>
<dbReference type="STRING" id="1892869.ACGLYG10_0755"/>
<evidence type="ECO:0000256" key="1">
    <source>
        <dbReference type="SAM" id="Phobius"/>
    </source>
</evidence>
<dbReference type="PROSITE" id="PS50234">
    <property type="entry name" value="VWFA"/>
    <property type="match status" value="1"/>
</dbReference>
<dbReference type="SUPFAM" id="SSF53300">
    <property type="entry name" value="vWA-like"/>
    <property type="match status" value="1"/>
</dbReference>
<dbReference type="AlphaFoldDB" id="A0A1M4RXD0"/>
<keyword evidence="4" id="KW-1185">Reference proteome</keyword>
<dbReference type="Proteomes" id="UP000184291">
    <property type="component" value="Unassembled WGS sequence"/>
</dbReference>
<evidence type="ECO:0000313" key="3">
    <source>
        <dbReference type="EMBL" id="SHE24550.1"/>
    </source>
</evidence>